<evidence type="ECO:0000313" key="2">
    <source>
        <dbReference type="EMBL" id="WWD08424.1"/>
    </source>
</evidence>
<dbReference type="RefSeq" id="XP_066086391.1">
    <property type="nucleotide sequence ID" value="XM_066230294.1"/>
</dbReference>
<name>A0AAX4KR44_9TREE</name>
<sequence length="139" mass="15354">MTFTPDSSKWTHDLYECATQSHLTRKLRQLVFERSGLTRPGRLGGPSTTSSLLNADAEVIVRMPSDPDQYYLKPAQMDSGHRKVEASRLLEDAPGHGDAQQGQEDATTTEDGMYLFHPPSDDGSGQLVKRDGQISTKSF</sequence>
<gene>
    <name evidence="2" type="ORF">V865_006536</name>
</gene>
<feature type="compositionally biased region" description="Polar residues" evidence="1">
    <location>
        <begin position="100"/>
        <end position="110"/>
    </location>
</feature>
<reference evidence="2 3" key="1">
    <citation type="submission" date="2024-01" db="EMBL/GenBank/DDBJ databases">
        <title>Comparative genomics of Cryptococcus and Kwoniella reveals pathogenesis evolution and contrasting modes of karyotype evolution via chromosome fusion or intercentromeric recombination.</title>
        <authorList>
            <person name="Coelho M.A."/>
            <person name="David-Palma M."/>
            <person name="Shea T."/>
            <person name="Bowers K."/>
            <person name="McGinley-Smith S."/>
            <person name="Mohammad A.W."/>
            <person name="Gnirke A."/>
            <person name="Yurkov A.M."/>
            <person name="Nowrousian M."/>
            <person name="Sun S."/>
            <person name="Cuomo C.A."/>
            <person name="Heitman J."/>
        </authorList>
    </citation>
    <scope>NUCLEOTIDE SEQUENCE [LARGE SCALE GENOMIC DNA]</scope>
    <source>
        <strain evidence="2 3">PYCC6329</strain>
    </source>
</reference>
<organism evidence="2 3">
    <name type="scientific">Kwoniella europaea PYCC6329</name>
    <dbReference type="NCBI Taxonomy" id="1423913"/>
    <lineage>
        <taxon>Eukaryota</taxon>
        <taxon>Fungi</taxon>
        <taxon>Dikarya</taxon>
        <taxon>Basidiomycota</taxon>
        <taxon>Agaricomycotina</taxon>
        <taxon>Tremellomycetes</taxon>
        <taxon>Tremellales</taxon>
        <taxon>Cryptococcaceae</taxon>
        <taxon>Kwoniella</taxon>
    </lineage>
</organism>
<keyword evidence="3" id="KW-1185">Reference proteome</keyword>
<dbReference type="AlphaFoldDB" id="A0AAX4KR44"/>
<dbReference type="GeneID" id="91105337"/>
<evidence type="ECO:0000256" key="1">
    <source>
        <dbReference type="SAM" id="MobiDB-lite"/>
    </source>
</evidence>
<dbReference type="KEGG" id="ker:91105337"/>
<evidence type="ECO:0000313" key="3">
    <source>
        <dbReference type="Proteomes" id="UP001358614"/>
    </source>
</evidence>
<dbReference type="Proteomes" id="UP001358614">
    <property type="component" value="Chromosome 2"/>
</dbReference>
<feature type="region of interest" description="Disordered" evidence="1">
    <location>
        <begin position="88"/>
        <end position="139"/>
    </location>
</feature>
<dbReference type="EMBL" id="CP144090">
    <property type="protein sequence ID" value="WWD08424.1"/>
    <property type="molecule type" value="Genomic_DNA"/>
</dbReference>
<proteinExistence type="predicted"/>
<protein>
    <submittedName>
        <fullName evidence="2">Uncharacterized protein</fullName>
    </submittedName>
</protein>
<accession>A0AAX4KR44</accession>